<dbReference type="PANTHER" id="PTHR31008:SF2">
    <property type="entry name" value="COP1-INTERACTING PROTEIN-LIKE PROTEIN"/>
    <property type="match status" value="1"/>
</dbReference>
<sequence>MRSEARLDSAVFQLTPTRTRCDLIIIANGKTEKIASGLLNPFLAHLKTAQDQIAKGGYSIILEPDPETDAAWFTKGTVERFVRFVSTPEVLERVTTIESEILQIENAIAIQGNDNLGLSTVEDCQTKPAETTEGTKPSGGPDAGKAIVLFKSSTSKSA</sequence>
<dbReference type="PANTHER" id="PTHR31008">
    <property type="entry name" value="COP1-INTERACTING PROTEIN-RELATED"/>
    <property type="match status" value="1"/>
</dbReference>
<dbReference type="AlphaFoldDB" id="A0A9E7ELU0"/>
<feature type="region of interest" description="Disordered" evidence="1">
    <location>
        <begin position="124"/>
        <end position="145"/>
    </location>
</feature>
<keyword evidence="3" id="KW-1185">Reference proteome</keyword>
<reference evidence="2" key="1">
    <citation type="submission" date="2022-05" db="EMBL/GenBank/DDBJ databases">
        <title>The Musa troglodytarum L. genome provides insights into the mechanism of non-climacteric behaviour and enrichment of carotenoids.</title>
        <authorList>
            <person name="Wang J."/>
        </authorList>
    </citation>
    <scope>NUCLEOTIDE SEQUENCE</scope>
    <source>
        <tissue evidence="2">Leaf</tissue>
    </source>
</reference>
<evidence type="ECO:0000313" key="3">
    <source>
        <dbReference type="Proteomes" id="UP001055439"/>
    </source>
</evidence>
<protein>
    <recommendedName>
        <fullName evidence="4">COP1-interacting protein 7</fullName>
    </recommendedName>
</protein>
<organism evidence="2 3">
    <name type="scientific">Musa troglodytarum</name>
    <name type="common">fe'i banana</name>
    <dbReference type="NCBI Taxonomy" id="320322"/>
    <lineage>
        <taxon>Eukaryota</taxon>
        <taxon>Viridiplantae</taxon>
        <taxon>Streptophyta</taxon>
        <taxon>Embryophyta</taxon>
        <taxon>Tracheophyta</taxon>
        <taxon>Spermatophyta</taxon>
        <taxon>Magnoliopsida</taxon>
        <taxon>Liliopsida</taxon>
        <taxon>Zingiberales</taxon>
        <taxon>Musaceae</taxon>
        <taxon>Musa</taxon>
    </lineage>
</organism>
<name>A0A9E7ELU0_9LILI</name>
<dbReference type="Proteomes" id="UP001055439">
    <property type="component" value="Chromosome 10"/>
</dbReference>
<proteinExistence type="predicted"/>
<gene>
    <name evidence="2" type="ORF">MUK42_05409</name>
</gene>
<evidence type="ECO:0000256" key="1">
    <source>
        <dbReference type="SAM" id="MobiDB-lite"/>
    </source>
</evidence>
<dbReference type="EMBL" id="CP097503">
    <property type="protein sequence ID" value="URD78462.1"/>
    <property type="molecule type" value="Genomic_DNA"/>
</dbReference>
<evidence type="ECO:0000313" key="2">
    <source>
        <dbReference type="EMBL" id="URD78462.1"/>
    </source>
</evidence>
<evidence type="ECO:0008006" key="4">
    <source>
        <dbReference type="Google" id="ProtNLM"/>
    </source>
</evidence>
<dbReference type="OrthoDB" id="2020180at2759"/>
<accession>A0A9E7ELU0</accession>